<proteinExistence type="predicted"/>
<name>A0ABY4E7X7_VITST</name>
<dbReference type="Proteomes" id="UP000832034">
    <property type="component" value="Chromosome"/>
</dbReference>
<reference evidence="2" key="2">
    <citation type="journal article" date="2022" name="Res Sq">
        <title>Evolution of multicellular longitudinally dividing oral cavity symbionts (Neisseriaceae).</title>
        <authorList>
            <person name="Nyongesa S."/>
            <person name="Weber P."/>
            <person name="Bernet E."/>
            <person name="Pullido F."/>
            <person name="Nieckarz M."/>
            <person name="Delaby M."/>
            <person name="Nieves C."/>
            <person name="Viehboeck T."/>
            <person name="Krause N."/>
            <person name="Rivera-Millot A."/>
            <person name="Nakamura A."/>
            <person name="Vischer N."/>
            <person name="VanNieuwenhze M."/>
            <person name="Brun Y."/>
            <person name="Cava F."/>
            <person name="Bulgheresi S."/>
            <person name="Veyrier F."/>
        </authorList>
    </citation>
    <scope>NUCLEOTIDE SEQUENCE</scope>
    <source>
        <strain evidence="2">SAG 1488-6</strain>
    </source>
</reference>
<evidence type="ECO:0000259" key="1">
    <source>
        <dbReference type="SMART" id="SM00072"/>
    </source>
</evidence>
<evidence type="ECO:0000313" key="3">
    <source>
        <dbReference type="Proteomes" id="UP000832034"/>
    </source>
</evidence>
<accession>A0ABY4E7X7</accession>
<dbReference type="Gene3D" id="3.40.50.300">
    <property type="entry name" value="P-loop containing nucleotide triphosphate hydrolases"/>
    <property type="match status" value="1"/>
</dbReference>
<dbReference type="SUPFAM" id="SSF52540">
    <property type="entry name" value="P-loop containing nucleoside triphosphate hydrolases"/>
    <property type="match status" value="1"/>
</dbReference>
<feature type="domain" description="Guanylate kinase/L-type calcium channel beta subunit" evidence="1">
    <location>
        <begin position="3"/>
        <end position="181"/>
    </location>
</feature>
<reference evidence="2" key="1">
    <citation type="submission" date="2021-12" db="EMBL/GenBank/DDBJ databases">
        <authorList>
            <person name="Veyrier F.J."/>
        </authorList>
    </citation>
    <scope>NUCLEOTIDE SEQUENCE</scope>
    <source>
        <strain evidence="2">SAG 1488-6</strain>
    </source>
</reference>
<evidence type="ECO:0000313" key="2">
    <source>
        <dbReference type="EMBL" id="UOO91505.1"/>
    </source>
</evidence>
<protein>
    <submittedName>
        <fullName evidence="2">Phosphonate metabolism protein/1,5-bisphosphokinase (PRPP-forming) PhnN</fullName>
    </submittedName>
</protein>
<sequence>MGKGRLIYLMGASGSGKDTLIAQLKNHLSEAVYVPRRYITRPVNETQLEQHVYMPLEAFTAAKHEGLFAFHWQANGYQYAICQEIHTALDAGKMVLINGSREHFQALDDAWKNVCVPVYLAVSAEVQTARLLGRGRENLAQIEARVARSVAMLQHLPDECVVLDANQSVPAVYQQFMEHMQQLALLETAA</sequence>
<keyword evidence="3" id="KW-1185">Reference proteome</keyword>
<dbReference type="InterPro" id="IPR027417">
    <property type="entry name" value="P-loop_NTPase"/>
</dbReference>
<dbReference type="SMART" id="SM00072">
    <property type="entry name" value="GuKc"/>
    <property type="match status" value="1"/>
</dbReference>
<dbReference type="Pfam" id="PF00625">
    <property type="entry name" value="Guanylate_kin"/>
    <property type="match status" value="1"/>
</dbReference>
<dbReference type="EMBL" id="CP091512">
    <property type="protein sequence ID" value="UOO91505.1"/>
    <property type="molecule type" value="Genomic_DNA"/>
</dbReference>
<dbReference type="InterPro" id="IPR008145">
    <property type="entry name" value="GK/Ca_channel_bsu"/>
</dbReference>
<dbReference type="RefSeq" id="WP_019959039.1">
    <property type="nucleotide sequence ID" value="NZ_CP091512.1"/>
</dbReference>
<gene>
    <name evidence="2" type="ORF">LVJ81_07455</name>
</gene>
<organism evidence="2 3">
    <name type="scientific">Vitreoscilla stercoraria</name>
    <dbReference type="NCBI Taxonomy" id="61"/>
    <lineage>
        <taxon>Bacteria</taxon>
        <taxon>Pseudomonadati</taxon>
        <taxon>Pseudomonadota</taxon>
        <taxon>Betaproteobacteria</taxon>
        <taxon>Neisseriales</taxon>
        <taxon>Neisseriaceae</taxon>
        <taxon>Vitreoscilla</taxon>
    </lineage>
</organism>